<feature type="transmembrane region" description="Helical" evidence="1">
    <location>
        <begin position="176"/>
        <end position="196"/>
    </location>
</feature>
<evidence type="ECO:0000313" key="2">
    <source>
        <dbReference type="EMBL" id="CAD9368429.1"/>
    </source>
</evidence>
<dbReference type="AlphaFoldDB" id="A0A7S2AI68"/>
<gene>
    <name evidence="2" type="ORF">DSPE1174_LOCUS133</name>
</gene>
<keyword evidence="1" id="KW-0472">Membrane</keyword>
<proteinExistence type="predicted"/>
<feature type="transmembrane region" description="Helical" evidence="1">
    <location>
        <begin position="85"/>
        <end position="106"/>
    </location>
</feature>
<accession>A0A7S2AI68</accession>
<protein>
    <submittedName>
        <fullName evidence="2">Uncharacterized protein</fullName>
    </submittedName>
</protein>
<sequence>MVSLTATESCLAVKPETRSEKITTKSIMGEISKVEAALEHLHSHIERATFRRWSSVLRNHHYGGSTTASEGSDGESVITEPESNAVLVFTVCVDAAVDGVLVGLCAAVDIKTAFIMASATCLEMGFLGLAYSSSLRGPPSASKMLNLILPPVLMTATAAAGALIGDTVISSDQSLLLALLSFACVALVFLVTQELLIEAHEATSESTANNQIATCSLFFGMFLSFLLSELS</sequence>
<dbReference type="EMBL" id="HBGS01000257">
    <property type="protein sequence ID" value="CAD9368429.1"/>
    <property type="molecule type" value="Transcribed_RNA"/>
</dbReference>
<name>A0A7S2AI68_9STRA</name>
<feature type="transmembrane region" description="Helical" evidence="1">
    <location>
        <begin position="113"/>
        <end position="132"/>
    </location>
</feature>
<feature type="transmembrane region" description="Helical" evidence="1">
    <location>
        <begin position="144"/>
        <end position="164"/>
    </location>
</feature>
<keyword evidence="1" id="KW-1133">Transmembrane helix</keyword>
<organism evidence="2">
    <name type="scientific">Octactis speculum</name>
    <dbReference type="NCBI Taxonomy" id="3111310"/>
    <lineage>
        <taxon>Eukaryota</taxon>
        <taxon>Sar</taxon>
        <taxon>Stramenopiles</taxon>
        <taxon>Ochrophyta</taxon>
        <taxon>Dictyochophyceae</taxon>
        <taxon>Dictyochales</taxon>
        <taxon>Dictyochaceae</taxon>
        <taxon>Octactis</taxon>
    </lineage>
</organism>
<keyword evidence="1" id="KW-0812">Transmembrane</keyword>
<reference evidence="2" key="1">
    <citation type="submission" date="2021-01" db="EMBL/GenBank/DDBJ databases">
        <authorList>
            <person name="Corre E."/>
            <person name="Pelletier E."/>
            <person name="Niang G."/>
            <person name="Scheremetjew M."/>
            <person name="Finn R."/>
            <person name="Kale V."/>
            <person name="Holt S."/>
            <person name="Cochrane G."/>
            <person name="Meng A."/>
            <person name="Brown T."/>
            <person name="Cohen L."/>
        </authorList>
    </citation>
    <scope>NUCLEOTIDE SEQUENCE</scope>
    <source>
        <strain evidence="2">CCMP1381</strain>
    </source>
</reference>
<evidence type="ECO:0000256" key="1">
    <source>
        <dbReference type="SAM" id="Phobius"/>
    </source>
</evidence>
<feature type="transmembrane region" description="Helical" evidence="1">
    <location>
        <begin position="208"/>
        <end position="227"/>
    </location>
</feature>